<name>A0ABQ2LI91_9ACTN</name>
<evidence type="ECO:0000256" key="2">
    <source>
        <dbReference type="ARBA" id="ARBA00022679"/>
    </source>
</evidence>
<evidence type="ECO:0000259" key="4">
    <source>
        <dbReference type="Pfam" id="PF00534"/>
    </source>
</evidence>
<dbReference type="Proteomes" id="UP000656881">
    <property type="component" value="Unassembled WGS sequence"/>
</dbReference>
<protein>
    <recommendedName>
        <fullName evidence="1">D-inositol 3-phosphate glycosyltransferase</fullName>
    </recommendedName>
</protein>
<dbReference type="Pfam" id="PF00534">
    <property type="entry name" value="Glycos_transf_1"/>
    <property type="match status" value="1"/>
</dbReference>
<feature type="domain" description="Glycosyl transferase family 1" evidence="4">
    <location>
        <begin position="204"/>
        <end position="366"/>
    </location>
</feature>
<organism evidence="5 6">
    <name type="scientific">Streptomyces lasiicapitis</name>
    <dbReference type="NCBI Taxonomy" id="1923961"/>
    <lineage>
        <taxon>Bacteria</taxon>
        <taxon>Bacillati</taxon>
        <taxon>Actinomycetota</taxon>
        <taxon>Actinomycetes</taxon>
        <taxon>Kitasatosporales</taxon>
        <taxon>Streptomycetaceae</taxon>
        <taxon>Streptomyces</taxon>
    </lineage>
</organism>
<keyword evidence="6" id="KW-1185">Reference proteome</keyword>
<dbReference type="Gene3D" id="3.40.50.2000">
    <property type="entry name" value="Glycogen Phosphorylase B"/>
    <property type="match status" value="2"/>
</dbReference>
<feature type="compositionally biased region" description="Basic and acidic residues" evidence="3">
    <location>
        <begin position="708"/>
        <end position="724"/>
    </location>
</feature>
<accession>A0ABQ2LI91</accession>
<evidence type="ECO:0000256" key="1">
    <source>
        <dbReference type="ARBA" id="ARBA00021292"/>
    </source>
</evidence>
<dbReference type="InterPro" id="IPR001296">
    <property type="entry name" value="Glyco_trans_1"/>
</dbReference>
<dbReference type="RefSeq" id="WP_189172655.1">
    <property type="nucleotide sequence ID" value="NZ_BMNG01000001.1"/>
</dbReference>
<feature type="region of interest" description="Disordered" evidence="3">
    <location>
        <begin position="391"/>
        <end position="475"/>
    </location>
</feature>
<sequence>MKVAFLLHNAYGIGGTIRSTANLSAALAVRHDVEVMSVHKVAEETSLPFDPRVRLRSLIDMREDSPSYEGAHELTATGNSMFPEKGVDFGRLRYTALHDRRIAAYLEQTDADVVIATRPILNGYLARHGQRRSRRGGHLRIGQEHLSYDAHSDQLRTDQNAAIAAGLDAFVTVSEADAALYRAALPDVRARLLCIPNGVTVPAVEPSPLNSKLIVAAGRLVAVKRYDRLINAFAKVSAEHPDWTLRIYGRGPEAPRLRRQIDELGLYNQAFLMGPAAPIETEWAKGAVAAVSSDMESFGMTIVEAMHCGVPVVATDCPHGPAEIISHGEDGVLVPLSGGVDAYASALSSLIADAGLRARLGAAARAKAATYAPSEIADRYEELIGELADGAWSDKKGGAQGSRARRTSTSGSRRTPTSGSRRTSAPQGRRTTEQPRGGRITIRLRAALGRPRPPAPTATTALPQSPPRPTASARVTPNGSVAIRLTHGTLPEGPLDVVLRRRKDPAHRGITLPIPPPTPVAPRVVETIATLDRTADHTLPEGRWDCYVVPRGTTDRHRLRAELVETAALLTLPPVTDERGVSAWIPYPTSDGYLALRTWLRPAHAEVDHILISETSATVTATLLGTTQLPPEGATVTATSRSTDPTHDFTMPIRVLDSAKFQFTIPYAEALARRHTTAPDPTFWDLHLHLHPALTASPIPIGRVTGDQVERKRPDTRPSRDLPHPTHGPTRIKPYYTATNDLALSARTVQPPKQGPTPHP</sequence>
<dbReference type="EMBL" id="BMNG01000001">
    <property type="protein sequence ID" value="GGO35323.1"/>
    <property type="molecule type" value="Genomic_DNA"/>
</dbReference>
<proteinExistence type="predicted"/>
<comment type="caution">
    <text evidence="5">The sequence shown here is derived from an EMBL/GenBank/DDBJ whole genome shotgun (WGS) entry which is preliminary data.</text>
</comment>
<dbReference type="SUPFAM" id="SSF53756">
    <property type="entry name" value="UDP-Glycosyltransferase/glycogen phosphorylase"/>
    <property type="match status" value="1"/>
</dbReference>
<reference evidence="6" key="1">
    <citation type="journal article" date="2019" name="Int. J. Syst. Evol. Microbiol.">
        <title>The Global Catalogue of Microorganisms (GCM) 10K type strain sequencing project: providing services to taxonomists for standard genome sequencing and annotation.</title>
        <authorList>
            <consortium name="The Broad Institute Genomics Platform"/>
            <consortium name="The Broad Institute Genome Sequencing Center for Infectious Disease"/>
            <person name="Wu L."/>
            <person name="Ma J."/>
        </authorList>
    </citation>
    <scope>NUCLEOTIDE SEQUENCE [LARGE SCALE GENOMIC DNA]</scope>
    <source>
        <strain evidence="6">CGMCC 4.7349</strain>
    </source>
</reference>
<feature type="region of interest" description="Disordered" evidence="3">
    <location>
        <begin position="699"/>
        <end position="760"/>
    </location>
</feature>
<evidence type="ECO:0000313" key="5">
    <source>
        <dbReference type="EMBL" id="GGO35323.1"/>
    </source>
</evidence>
<gene>
    <name evidence="5" type="ORF">GCM10012286_05810</name>
</gene>
<dbReference type="GO" id="GO:0016740">
    <property type="term" value="F:transferase activity"/>
    <property type="evidence" value="ECO:0007669"/>
    <property type="project" value="UniProtKB-KW"/>
</dbReference>
<dbReference type="PANTHER" id="PTHR12526">
    <property type="entry name" value="GLYCOSYLTRANSFERASE"/>
    <property type="match status" value="1"/>
</dbReference>
<evidence type="ECO:0000313" key="6">
    <source>
        <dbReference type="Proteomes" id="UP000656881"/>
    </source>
</evidence>
<evidence type="ECO:0000256" key="3">
    <source>
        <dbReference type="SAM" id="MobiDB-lite"/>
    </source>
</evidence>
<keyword evidence="2 5" id="KW-0808">Transferase</keyword>
<feature type="compositionally biased region" description="Low complexity" evidence="3">
    <location>
        <begin position="407"/>
        <end position="426"/>
    </location>
</feature>
<dbReference type="PANTHER" id="PTHR12526:SF627">
    <property type="entry name" value="D-RHAMNOSYLTRANSFERASE WBPZ"/>
    <property type="match status" value="1"/>
</dbReference>